<keyword evidence="4" id="KW-0813">Transport</keyword>
<dbReference type="InterPro" id="IPR002744">
    <property type="entry name" value="MIP18-like"/>
</dbReference>
<dbReference type="AlphaFoldDB" id="A0A816CQS4"/>
<evidence type="ECO:0000256" key="9">
    <source>
        <dbReference type="ARBA" id="ARBA00023065"/>
    </source>
</evidence>
<gene>
    <name evidence="14" type="ORF">KQP761_LOCUS25720</name>
</gene>
<dbReference type="GO" id="GO:0007059">
    <property type="term" value="P:chromosome segregation"/>
    <property type="evidence" value="ECO:0007669"/>
    <property type="project" value="UniProtKB-KW"/>
</dbReference>
<comment type="similarity">
    <text evidence="3">Belongs to the MIP18 family.</text>
</comment>
<keyword evidence="9" id="KW-0406">Ion transport</keyword>
<dbReference type="GO" id="GO:0051604">
    <property type="term" value="P:protein maturation"/>
    <property type="evidence" value="ECO:0007669"/>
    <property type="project" value="InterPro"/>
</dbReference>
<dbReference type="InterPro" id="IPR034904">
    <property type="entry name" value="FSCA_dom_sf"/>
</dbReference>
<dbReference type="Gene3D" id="6.10.250.1280">
    <property type="match status" value="1"/>
</dbReference>
<comment type="subcellular location">
    <subcellularLocation>
        <location evidence="1">Mitochondrion inner membrane</location>
    </subcellularLocation>
</comment>
<dbReference type="Proteomes" id="UP000663834">
    <property type="component" value="Unassembled WGS sequence"/>
</dbReference>
<dbReference type="Pfam" id="PF01883">
    <property type="entry name" value="FeS_assembly_P"/>
    <property type="match status" value="1"/>
</dbReference>
<dbReference type="GO" id="GO:0015986">
    <property type="term" value="P:proton motive force-driven ATP synthesis"/>
    <property type="evidence" value="ECO:0007669"/>
    <property type="project" value="InterPro"/>
</dbReference>
<dbReference type="Pfam" id="PF05680">
    <property type="entry name" value="ATP-synt_E"/>
    <property type="match status" value="1"/>
</dbReference>
<evidence type="ECO:0000256" key="4">
    <source>
        <dbReference type="ARBA" id="ARBA00022448"/>
    </source>
</evidence>
<dbReference type="EMBL" id="CAJNOW010014012">
    <property type="protein sequence ID" value="CAF1628357.1"/>
    <property type="molecule type" value="Genomic_DNA"/>
</dbReference>
<evidence type="ECO:0000256" key="10">
    <source>
        <dbReference type="ARBA" id="ARBA00023128"/>
    </source>
</evidence>
<dbReference type="GO" id="GO:0045259">
    <property type="term" value="C:proton-transporting ATP synthase complex"/>
    <property type="evidence" value="ECO:0007669"/>
    <property type="project" value="UniProtKB-KW"/>
</dbReference>
<keyword evidence="12" id="KW-0066">ATP synthesis</keyword>
<evidence type="ECO:0000256" key="11">
    <source>
        <dbReference type="ARBA" id="ARBA00023136"/>
    </source>
</evidence>
<evidence type="ECO:0000256" key="5">
    <source>
        <dbReference type="ARBA" id="ARBA00022547"/>
    </source>
</evidence>
<accession>A0A816CQS4</accession>
<evidence type="ECO:0000256" key="6">
    <source>
        <dbReference type="ARBA" id="ARBA00022781"/>
    </source>
</evidence>
<protein>
    <recommendedName>
        <fullName evidence="13">MIP18 family-like domain-containing protein</fullName>
    </recommendedName>
</protein>
<dbReference type="Gene3D" id="3.30.300.130">
    <property type="entry name" value="Fe-S cluster assembly (FSCA)"/>
    <property type="match status" value="1"/>
</dbReference>
<evidence type="ECO:0000256" key="3">
    <source>
        <dbReference type="ARBA" id="ARBA00010381"/>
    </source>
</evidence>
<evidence type="ECO:0000256" key="2">
    <source>
        <dbReference type="ARBA" id="ARBA00007333"/>
    </source>
</evidence>
<keyword evidence="8" id="KW-0159">Chromosome partition</keyword>
<dbReference type="InterPro" id="IPR039796">
    <property type="entry name" value="MIP18"/>
</dbReference>
<keyword evidence="10" id="KW-0496">Mitochondrion</keyword>
<comment type="similarity">
    <text evidence="2">Belongs to the ATPase e subunit family.</text>
</comment>
<dbReference type="FunFam" id="3.30.300.130:FF:000005">
    <property type="entry name" value="Mitotic spindle-associated mmxd complex subunit"/>
    <property type="match status" value="1"/>
</dbReference>
<organism evidence="14 15">
    <name type="scientific">Rotaria magnacalcarata</name>
    <dbReference type="NCBI Taxonomy" id="392030"/>
    <lineage>
        <taxon>Eukaryota</taxon>
        <taxon>Metazoa</taxon>
        <taxon>Spiralia</taxon>
        <taxon>Gnathifera</taxon>
        <taxon>Rotifera</taxon>
        <taxon>Eurotatoria</taxon>
        <taxon>Bdelloidea</taxon>
        <taxon>Philodinida</taxon>
        <taxon>Philodinidae</taxon>
        <taxon>Rotaria</taxon>
    </lineage>
</organism>
<dbReference type="InterPro" id="IPR008386">
    <property type="entry name" value="ATP_synth_F0_esu_mt"/>
</dbReference>
<comment type="caution">
    <text evidence="14">The sequence shown here is derived from an EMBL/GenBank/DDBJ whole genome shotgun (WGS) entry which is preliminary data.</text>
</comment>
<dbReference type="PANTHER" id="PTHR12377">
    <property type="entry name" value="CYTOSOLIC IRON-SULFUR ASSEMBLY COMPONENT 2B-RELATED"/>
    <property type="match status" value="1"/>
</dbReference>
<keyword evidence="6" id="KW-0375">Hydrogen ion transport</keyword>
<evidence type="ECO:0000313" key="14">
    <source>
        <dbReference type="EMBL" id="CAF1628357.1"/>
    </source>
</evidence>
<dbReference type="OrthoDB" id="2746at2759"/>
<proteinExistence type="inferred from homology"/>
<feature type="domain" description="MIP18 family-like" evidence="13">
    <location>
        <begin position="40"/>
        <end position="115"/>
    </location>
</feature>
<evidence type="ECO:0000256" key="12">
    <source>
        <dbReference type="ARBA" id="ARBA00023310"/>
    </source>
</evidence>
<keyword evidence="11" id="KW-0472">Membrane</keyword>
<evidence type="ECO:0000256" key="7">
    <source>
        <dbReference type="ARBA" id="ARBA00022792"/>
    </source>
</evidence>
<dbReference type="SUPFAM" id="SSF117916">
    <property type="entry name" value="Fe-S cluster assembly (FSCA) domain-like"/>
    <property type="match status" value="1"/>
</dbReference>
<keyword evidence="7" id="KW-0999">Mitochondrion inner membrane</keyword>
<keyword evidence="5" id="KW-0138">CF(0)</keyword>
<evidence type="ECO:0000313" key="15">
    <source>
        <dbReference type="Proteomes" id="UP000663834"/>
    </source>
</evidence>
<sequence>MELSSELQNLNPTIYECTEERTLQESDLNNDVPDNIDCREVFDLIRTINDPEHPLTLEELHVVDLEGVTIDNEANTVQVQFRPTIPHCSMATLIGLSIRAKLIYTLPTRYKVGVNIYEGAHIQEVQINKQLNDKERVTAALENKHLCAVVNRYQLIKKNRKENTMATAVPRNVSPLIRAGRWSLLLAGLVYGRVHLNTVKKREEHARQHEIDHVTQHAIDQIAEQKIKADQSMIDLAIAAGVDPNKSKAKH</sequence>
<name>A0A816CQS4_9BILA</name>
<evidence type="ECO:0000256" key="1">
    <source>
        <dbReference type="ARBA" id="ARBA00004273"/>
    </source>
</evidence>
<dbReference type="GO" id="GO:0015078">
    <property type="term" value="F:proton transmembrane transporter activity"/>
    <property type="evidence" value="ECO:0007669"/>
    <property type="project" value="InterPro"/>
</dbReference>
<dbReference type="GO" id="GO:0005743">
    <property type="term" value="C:mitochondrial inner membrane"/>
    <property type="evidence" value="ECO:0007669"/>
    <property type="project" value="UniProtKB-SubCell"/>
</dbReference>
<evidence type="ECO:0000259" key="13">
    <source>
        <dbReference type="Pfam" id="PF01883"/>
    </source>
</evidence>
<dbReference type="PANTHER" id="PTHR12377:SF0">
    <property type="entry name" value="CYTOSOLIC IRON-SULFUR ASSEMBLY COMPONENT 2B"/>
    <property type="match status" value="1"/>
</dbReference>
<dbReference type="GO" id="GO:0097361">
    <property type="term" value="C:cytosolic [4Fe-4S] assembly targeting complex"/>
    <property type="evidence" value="ECO:0007669"/>
    <property type="project" value="TreeGrafter"/>
</dbReference>
<evidence type="ECO:0000256" key="8">
    <source>
        <dbReference type="ARBA" id="ARBA00022829"/>
    </source>
</evidence>
<reference evidence="14" key="1">
    <citation type="submission" date="2021-02" db="EMBL/GenBank/DDBJ databases">
        <authorList>
            <person name="Nowell W R."/>
        </authorList>
    </citation>
    <scope>NUCLEOTIDE SEQUENCE</scope>
</reference>